<dbReference type="Proteomes" id="UP000009222">
    <property type="component" value="Chromosome"/>
</dbReference>
<dbReference type="EMBL" id="CP001841">
    <property type="protein sequence ID" value="AEF82092.1"/>
    <property type="molecule type" value="Genomic_DNA"/>
</dbReference>
<dbReference type="FunFam" id="3.30.70.270:FF:000001">
    <property type="entry name" value="Diguanylate cyclase domain protein"/>
    <property type="match status" value="1"/>
</dbReference>
<dbReference type="AlphaFoldDB" id="F5Y8Q6"/>
<dbReference type="KEGG" id="taz:TREAZ_2200"/>
<dbReference type="InterPro" id="IPR052163">
    <property type="entry name" value="DGC-Regulatory_Protein"/>
</dbReference>
<dbReference type="PANTHER" id="PTHR46663">
    <property type="entry name" value="DIGUANYLATE CYCLASE DGCT-RELATED"/>
    <property type="match status" value="1"/>
</dbReference>
<dbReference type="CDD" id="cd01949">
    <property type="entry name" value="GGDEF"/>
    <property type="match status" value="1"/>
</dbReference>
<dbReference type="InterPro" id="IPR043128">
    <property type="entry name" value="Rev_trsase/Diguanyl_cyclase"/>
</dbReference>
<sequence length="452" mass="50048">MIVAISAVTMIVGYIRFKGATEDYYWRLGETTAGIIALTINADSLDRYLETLTMDEEYRGTAELLAKARDECGAKTLYVFTMADEGIYYIFDTDTSDMAAELGDFDPFLYVDEDTGKTGPLYPEATEQQLRNGGKIDTIMGITQYGWTITTNEPLYGSDGMCKGYVGIDFDVNQVVAERSAYLWQLAIIILITTVVFTVISLYIIRKIIIHPINVIAKAADSFLLNSLETPPENTAAIGASEILSMEINTKDEFQSLAEALKSMVRKIDEHLINLSIVTIKSETDVLTALWNRGAFEQRVSTILNLRQEKDQINAFMMIDVDFFKTVNDHYGHAAGDKVLWECAQALQKVMRGTDIVGRLGGDEFAVFCKSIGSAAIAENKARQIRDEWQKIIPPGGENGITASIGISFSPYDGQGYQELFNKADTALYKAKEAGRDRFVVSLTASPLPCIS</sequence>
<dbReference type="HOGENOM" id="CLU_571004_0_0_12"/>
<evidence type="ECO:0000256" key="1">
    <source>
        <dbReference type="SAM" id="Phobius"/>
    </source>
</evidence>
<dbReference type="Pfam" id="PF00990">
    <property type="entry name" value="GGDEF"/>
    <property type="match status" value="1"/>
</dbReference>
<feature type="transmembrane region" description="Helical" evidence="1">
    <location>
        <begin position="182"/>
        <end position="205"/>
    </location>
</feature>
<reference evidence="4" key="1">
    <citation type="submission" date="2009-12" db="EMBL/GenBank/DDBJ databases">
        <title>Complete sequence of Treponema azotonutricium strain ZAS-9.</title>
        <authorList>
            <person name="Tetu S.G."/>
            <person name="Matson E."/>
            <person name="Ren Q."/>
            <person name="Seshadri R."/>
            <person name="Elbourne L."/>
            <person name="Hassan K.A."/>
            <person name="Durkin A."/>
            <person name="Radune D."/>
            <person name="Mohamoud Y."/>
            <person name="Shay R."/>
            <person name="Jin S."/>
            <person name="Zhang X."/>
            <person name="Lucey K."/>
            <person name="Ballor N.R."/>
            <person name="Ottesen E."/>
            <person name="Rosenthal R."/>
            <person name="Allen A."/>
            <person name="Leadbetter J.R."/>
            <person name="Paulsen I.T."/>
        </authorList>
    </citation>
    <scope>NUCLEOTIDE SEQUENCE [LARGE SCALE GENOMIC DNA]</scope>
    <source>
        <strain evidence="4">ATCC BAA-888 / DSM 13862 / ZAS-9</strain>
    </source>
</reference>
<dbReference type="InterPro" id="IPR000160">
    <property type="entry name" value="GGDEF_dom"/>
</dbReference>
<dbReference type="Gene3D" id="6.10.340.10">
    <property type="match status" value="1"/>
</dbReference>
<dbReference type="PANTHER" id="PTHR46663:SF3">
    <property type="entry name" value="SLL0267 PROTEIN"/>
    <property type="match status" value="1"/>
</dbReference>
<evidence type="ECO:0000259" key="2">
    <source>
        <dbReference type="PROSITE" id="PS50887"/>
    </source>
</evidence>
<organism evidence="3 4">
    <name type="scientific">Leadbettera azotonutricia (strain ATCC BAA-888 / DSM 13862 / ZAS-9)</name>
    <name type="common">Treponema azotonutricium</name>
    <dbReference type="NCBI Taxonomy" id="545695"/>
    <lineage>
        <taxon>Bacteria</taxon>
        <taxon>Pseudomonadati</taxon>
        <taxon>Spirochaetota</taxon>
        <taxon>Spirochaetia</taxon>
        <taxon>Spirochaetales</taxon>
        <taxon>Breznakiellaceae</taxon>
        <taxon>Leadbettera</taxon>
    </lineage>
</organism>
<reference evidence="3 4" key="2">
    <citation type="journal article" date="2011" name="ISME J.">
        <title>RNA-seq reveals cooperative metabolic interactions between two termite-gut spirochete species in co-culture.</title>
        <authorList>
            <person name="Rosenthal A.Z."/>
            <person name="Matson E.G."/>
            <person name="Eldar A."/>
            <person name="Leadbetter J.R."/>
        </authorList>
    </citation>
    <scope>NUCLEOTIDE SEQUENCE [LARGE SCALE GENOMIC DNA]</scope>
    <source>
        <strain evidence="4">ATCC BAA-888 / DSM 13862 / ZAS-9</strain>
    </source>
</reference>
<protein>
    <submittedName>
        <fullName evidence="3">Putative signaling protein</fullName>
    </submittedName>
</protein>
<dbReference type="eggNOG" id="COG2199">
    <property type="taxonomic scope" value="Bacteria"/>
</dbReference>
<dbReference type="GO" id="GO:0003824">
    <property type="term" value="F:catalytic activity"/>
    <property type="evidence" value="ECO:0007669"/>
    <property type="project" value="UniProtKB-ARBA"/>
</dbReference>
<evidence type="ECO:0000313" key="3">
    <source>
        <dbReference type="EMBL" id="AEF82092.1"/>
    </source>
</evidence>
<accession>F5Y8Q6</accession>
<keyword evidence="1" id="KW-1133">Transmembrane helix</keyword>
<dbReference type="NCBIfam" id="TIGR00254">
    <property type="entry name" value="GGDEF"/>
    <property type="match status" value="1"/>
</dbReference>
<name>F5Y8Q6_LEAAZ</name>
<keyword evidence="1" id="KW-0812">Transmembrane</keyword>
<evidence type="ECO:0000313" key="4">
    <source>
        <dbReference type="Proteomes" id="UP000009222"/>
    </source>
</evidence>
<dbReference type="Gene3D" id="3.30.70.270">
    <property type="match status" value="1"/>
</dbReference>
<feature type="domain" description="GGDEF" evidence="2">
    <location>
        <begin position="312"/>
        <end position="444"/>
    </location>
</feature>
<keyword evidence="4" id="KW-1185">Reference proteome</keyword>
<dbReference type="InParanoid" id="F5Y8Q6"/>
<dbReference type="InterPro" id="IPR029787">
    <property type="entry name" value="Nucleotide_cyclase"/>
</dbReference>
<dbReference type="STRING" id="545695.TREAZ_2200"/>
<gene>
    <name evidence="3" type="ordered locus">TREAZ_2200</name>
</gene>
<proteinExistence type="predicted"/>
<dbReference type="PROSITE" id="PS50887">
    <property type="entry name" value="GGDEF"/>
    <property type="match status" value="1"/>
</dbReference>
<dbReference type="SUPFAM" id="SSF55073">
    <property type="entry name" value="Nucleotide cyclase"/>
    <property type="match status" value="1"/>
</dbReference>
<dbReference type="SMART" id="SM00267">
    <property type="entry name" value="GGDEF"/>
    <property type="match status" value="1"/>
</dbReference>
<keyword evidence="1" id="KW-0472">Membrane</keyword>